<dbReference type="InterPro" id="IPR036890">
    <property type="entry name" value="HATPase_C_sf"/>
</dbReference>
<dbReference type="STRING" id="1220578.FPE01S_01_15900"/>
<dbReference type="SUPFAM" id="SSF63829">
    <property type="entry name" value="Calcium-dependent phosphotriesterase"/>
    <property type="match status" value="3"/>
</dbReference>
<keyword evidence="6" id="KW-1185">Reference proteome</keyword>
<dbReference type="Proteomes" id="UP000033121">
    <property type="component" value="Unassembled WGS sequence"/>
</dbReference>
<reference evidence="5 6" key="1">
    <citation type="submission" date="2015-04" db="EMBL/GenBank/DDBJ databases">
        <title>Whole genome shotgun sequence of Flavihumibacter petaseus NBRC 106054.</title>
        <authorList>
            <person name="Miyazawa S."/>
            <person name="Hosoyama A."/>
            <person name="Hashimoto M."/>
            <person name="Noguchi M."/>
            <person name="Tsuchikane K."/>
            <person name="Ohji S."/>
            <person name="Yamazoe A."/>
            <person name="Ichikawa N."/>
            <person name="Kimura A."/>
            <person name="Fujita N."/>
        </authorList>
    </citation>
    <scope>NUCLEOTIDE SEQUENCE [LARGE SCALE GENOMIC DNA]</scope>
    <source>
        <strain evidence="5 6">NBRC 106054</strain>
    </source>
</reference>
<keyword evidence="5" id="KW-0418">Kinase</keyword>
<dbReference type="GO" id="GO:0016020">
    <property type="term" value="C:membrane"/>
    <property type="evidence" value="ECO:0007669"/>
    <property type="project" value="InterPro"/>
</dbReference>
<gene>
    <name evidence="5" type="ORF">FPE01S_01_15900</name>
</gene>
<dbReference type="PANTHER" id="PTHR34220:SF7">
    <property type="entry name" value="SENSOR HISTIDINE KINASE YPDA"/>
    <property type="match status" value="1"/>
</dbReference>
<protein>
    <submittedName>
        <fullName evidence="5">Putative two-component histidine kinase</fullName>
    </submittedName>
</protein>
<keyword evidence="5" id="KW-0808">Transferase</keyword>
<comment type="caution">
    <text evidence="5">The sequence shown here is derived from an EMBL/GenBank/DDBJ whole genome shotgun (WGS) entry which is preliminary data.</text>
</comment>
<organism evidence="5 6">
    <name type="scientific">Flavihumibacter petaseus NBRC 106054</name>
    <dbReference type="NCBI Taxonomy" id="1220578"/>
    <lineage>
        <taxon>Bacteria</taxon>
        <taxon>Pseudomonadati</taxon>
        <taxon>Bacteroidota</taxon>
        <taxon>Chitinophagia</taxon>
        <taxon>Chitinophagales</taxon>
        <taxon>Chitinophagaceae</taxon>
        <taxon>Flavihumibacter</taxon>
    </lineage>
</organism>
<sequence>MLCSLLATAQQEQIRFNLVESVGEISLGKITGITQDPQGYMWFTDQDKNALTRFDGYSMKSYRYDAANPGGPGGSYPETVYADAKGYIWVGYYGMGLDRFNSRTEIFQHYRHRKDDPNTISSDTVNVMVMDRSGKLWVGTHNGLDVIDPESGGIQHFRYNPHDGSSLWGNNVRSLCIDQQGNLWAGTGIPWEGNIAGGLNRFRPETQDFTHYLGNHKIRAIREDSHGNLWVGALGNKLFLYNKQTDGFEEQDMMPEPSSPVDHITFIQEDGAGAIWIGTFESGIVRMDPTNRVITRFGNGQGLLDNSGWQAFTSREGVLWFSTQSSNLYRMDPLKKTFHFMHNVDGDLMGIQENGRGDIWFSTNTGIYQMNDLGKPKYLTVGDQPFKSFTFSRQSRFFPVEPGKDMVLLGGRLYRFDFASQRINAIFSDSDLIHQVIPLNKSQYLMTTASGLYEFNPDNAEKKKVSTPPMSVSALYRDGQGNTWVGGMNEEGLVRLANGNTAGTFAKGRSINTIYQDKNGRFWAGTPNGLIWQPDPNKDFEPFWKQGSPIGSTDINGLQEDENGLLWVSTRSGIFQINKERTRIRGYGFNQGVNPSTLTQAIYRTTDGRIMVGSKNGFYSFVPKDDAFQTVAPQIILRDLTVAGQLVVQLDNKKSIRLNHDQDIFSIGFAGIHFSNPGENTHLYKLEGYDPDWRKAGAERTAYYFNVPPGKYTFRVKVANNEDIWSEHSIPIEIVPAWWTTSLFRITASALLVLLLYAFIRWRTKQQFKRQLEKSQTEKQLSELKRRSSELEMQALRSQMNPHFIFNSLNSINRFILQNNKAQASEYLTKFSRLIRFILQNSEQQQITLDKELQSLELYLELEAVRFDHHFSYTIRVDPFLDPGSILVPPLIIQPYAENAIWHGLMHKEERGLLEIELYKKGKFLFCVIRDDGIGRQQAAALKSKSANTHKSMGMHITAGRIELLKGENPQASSIYINDLTLADGSSGGTEVILQIPLRYD</sequence>
<dbReference type="PANTHER" id="PTHR34220">
    <property type="entry name" value="SENSOR HISTIDINE KINASE YPDA"/>
    <property type="match status" value="1"/>
</dbReference>
<feature type="transmembrane region" description="Helical" evidence="2">
    <location>
        <begin position="737"/>
        <end position="760"/>
    </location>
</feature>
<evidence type="ECO:0000256" key="1">
    <source>
        <dbReference type="SAM" id="Coils"/>
    </source>
</evidence>
<accession>A0A0E9MZM9</accession>
<feature type="coiled-coil region" evidence="1">
    <location>
        <begin position="765"/>
        <end position="794"/>
    </location>
</feature>
<dbReference type="InterPro" id="IPR015943">
    <property type="entry name" value="WD40/YVTN_repeat-like_dom_sf"/>
</dbReference>
<dbReference type="Gene3D" id="3.30.565.10">
    <property type="entry name" value="Histidine kinase-like ATPase, C-terminal domain"/>
    <property type="match status" value="1"/>
</dbReference>
<keyword evidence="2" id="KW-0472">Membrane</keyword>
<evidence type="ECO:0000259" key="4">
    <source>
        <dbReference type="Pfam" id="PF07495"/>
    </source>
</evidence>
<evidence type="ECO:0000256" key="2">
    <source>
        <dbReference type="SAM" id="Phobius"/>
    </source>
</evidence>
<dbReference type="GO" id="GO:0000155">
    <property type="term" value="F:phosphorelay sensor kinase activity"/>
    <property type="evidence" value="ECO:0007669"/>
    <property type="project" value="InterPro"/>
</dbReference>
<feature type="domain" description="Two component regulator three Y" evidence="4">
    <location>
        <begin position="674"/>
        <end position="734"/>
    </location>
</feature>
<proteinExistence type="predicted"/>
<dbReference type="Pfam" id="PF07494">
    <property type="entry name" value="Reg_prop"/>
    <property type="match status" value="4"/>
</dbReference>
<evidence type="ECO:0000313" key="5">
    <source>
        <dbReference type="EMBL" id="GAO42575.1"/>
    </source>
</evidence>
<keyword evidence="2" id="KW-1133">Transmembrane helix</keyword>
<dbReference type="Gene3D" id="2.130.10.10">
    <property type="entry name" value="YVTN repeat-like/Quinoprotein amine dehydrogenase"/>
    <property type="match status" value="3"/>
</dbReference>
<name>A0A0E9MZM9_9BACT</name>
<dbReference type="InterPro" id="IPR011123">
    <property type="entry name" value="Y_Y_Y"/>
</dbReference>
<dbReference type="AlphaFoldDB" id="A0A0E9MZM9"/>
<dbReference type="Pfam" id="PF06580">
    <property type="entry name" value="His_kinase"/>
    <property type="match status" value="1"/>
</dbReference>
<keyword evidence="2" id="KW-0812">Transmembrane</keyword>
<dbReference type="InterPro" id="IPR011110">
    <property type="entry name" value="Reg_prop"/>
</dbReference>
<feature type="domain" description="Signal transduction histidine kinase internal region" evidence="3">
    <location>
        <begin position="792"/>
        <end position="870"/>
    </location>
</feature>
<dbReference type="InterPro" id="IPR050640">
    <property type="entry name" value="Bact_2-comp_sensor_kinase"/>
</dbReference>
<dbReference type="SUPFAM" id="SSF55874">
    <property type="entry name" value="ATPase domain of HSP90 chaperone/DNA topoisomerase II/histidine kinase"/>
    <property type="match status" value="1"/>
</dbReference>
<dbReference type="EMBL" id="BBWV01000001">
    <property type="protein sequence ID" value="GAO42575.1"/>
    <property type="molecule type" value="Genomic_DNA"/>
</dbReference>
<dbReference type="InterPro" id="IPR010559">
    <property type="entry name" value="Sig_transdc_His_kin_internal"/>
</dbReference>
<keyword evidence="1" id="KW-0175">Coiled coil</keyword>
<evidence type="ECO:0000313" key="6">
    <source>
        <dbReference type="Proteomes" id="UP000033121"/>
    </source>
</evidence>
<evidence type="ECO:0000259" key="3">
    <source>
        <dbReference type="Pfam" id="PF06580"/>
    </source>
</evidence>
<dbReference type="Pfam" id="PF07495">
    <property type="entry name" value="Y_Y_Y"/>
    <property type="match status" value="1"/>
</dbReference>
<dbReference type="InterPro" id="IPR013783">
    <property type="entry name" value="Ig-like_fold"/>
</dbReference>
<dbReference type="Gene3D" id="2.60.40.10">
    <property type="entry name" value="Immunoglobulins"/>
    <property type="match status" value="1"/>
</dbReference>